<sequence>MKEYFREKMLELLHGQQYKSLHDLLEEMNTADIAEIFQSLDDADMIIAYRLLNKDDAVEVFAELENEDQEKLINALTDKELYEVTSNLLADDAADLIEEMPSNVVKRILRNTDSKKRAIINQLLNYPEDSAGSYMTVEFVDLKANMTVRDAFTRIRKIGFDTETVYTCYVLSSERVLEGIVTLKELLLADYDTKLRDMMETNLITVHTHDDIEFVAKQTEKYGLITMPVVDGEERLVGIITIDDVLEVIQDETTEDFELMNALAPAEDTYFRTTVWEHSKNRIVWLLVLMLSSAITGTIITKYEMAFEAIPALVGFIPMLMNTGGNCGSQSSTLVIRGMAVDEIHLRDFFKVLWKEIRISVLVGVVLCVLNMVRIMIQYQDFSIAFVVSITLFVIVMVSQMLGCCLPMLARRLKMDPAIMAAPLITTVVDTCSVLVYFSIAVRVLNIG</sequence>
<comment type="caution">
    <text evidence="9">Lacks conserved residue(s) required for the propagation of feature annotation.</text>
</comment>
<dbReference type="Proteomes" id="UP000824201">
    <property type="component" value="Unassembled WGS sequence"/>
</dbReference>
<dbReference type="GO" id="GO:0046872">
    <property type="term" value="F:metal ion binding"/>
    <property type="evidence" value="ECO:0007669"/>
    <property type="project" value="UniProtKB-KW"/>
</dbReference>
<evidence type="ECO:0000256" key="4">
    <source>
        <dbReference type="ARBA" id="ARBA00022692"/>
    </source>
</evidence>
<dbReference type="CDD" id="cd04606">
    <property type="entry name" value="CBS_pair_Mg_transporter"/>
    <property type="match status" value="1"/>
</dbReference>
<comment type="subunit">
    <text evidence="9">Homodimer.</text>
</comment>
<dbReference type="SUPFAM" id="SSF161093">
    <property type="entry name" value="MgtE membrane domain-like"/>
    <property type="match status" value="1"/>
</dbReference>
<evidence type="ECO:0000259" key="10">
    <source>
        <dbReference type="PROSITE" id="PS51371"/>
    </source>
</evidence>
<feature type="transmembrane region" description="Helical" evidence="9">
    <location>
        <begin position="283"/>
        <end position="303"/>
    </location>
</feature>
<evidence type="ECO:0000313" key="12">
    <source>
        <dbReference type="Proteomes" id="UP000824201"/>
    </source>
</evidence>
<dbReference type="InterPro" id="IPR046342">
    <property type="entry name" value="CBS_dom_sf"/>
</dbReference>
<keyword evidence="8" id="KW-0129">CBS domain</keyword>
<dbReference type="PROSITE" id="PS51371">
    <property type="entry name" value="CBS"/>
    <property type="match status" value="1"/>
</dbReference>
<comment type="function">
    <text evidence="9">Acts as a magnesium transporter.</text>
</comment>
<evidence type="ECO:0000256" key="5">
    <source>
        <dbReference type="ARBA" id="ARBA00022842"/>
    </source>
</evidence>
<keyword evidence="6 9" id="KW-1133">Transmembrane helix</keyword>
<dbReference type="SUPFAM" id="SSF54631">
    <property type="entry name" value="CBS-domain pair"/>
    <property type="match status" value="1"/>
</dbReference>
<dbReference type="Pfam" id="PF03448">
    <property type="entry name" value="MgtE_N"/>
    <property type="match status" value="1"/>
</dbReference>
<evidence type="ECO:0000256" key="8">
    <source>
        <dbReference type="PROSITE-ProRule" id="PRU00703"/>
    </source>
</evidence>
<dbReference type="SMART" id="SM00924">
    <property type="entry name" value="MgtE_N"/>
    <property type="match status" value="1"/>
</dbReference>
<dbReference type="EMBL" id="DVHN01000123">
    <property type="protein sequence ID" value="HIR89196.1"/>
    <property type="molecule type" value="Genomic_DNA"/>
</dbReference>
<keyword evidence="3 9" id="KW-0813">Transport</keyword>
<reference evidence="11" key="2">
    <citation type="journal article" date="2021" name="PeerJ">
        <title>Extensive microbial diversity within the chicken gut microbiome revealed by metagenomics and culture.</title>
        <authorList>
            <person name="Gilroy R."/>
            <person name="Ravi A."/>
            <person name="Getino M."/>
            <person name="Pursley I."/>
            <person name="Horton D.L."/>
            <person name="Alikhan N.F."/>
            <person name="Baker D."/>
            <person name="Gharbi K."/>
            <person name="Hall N."/>
            <person name="Watson M."/>
            <person name="Adriaenssens E.M."/>
            <person name="Foster-Nyarko E."/>
            <person name="Jarju S."/>
            <person name="Secka A."/>
            <person name="Antonio M."/>
            <person name="Oren A."/>
            <person name="Chaudhuri R.R."/>
            <person name="La Ragione R."/>
            <person name="Hildebrand F."/>
            <person name="Pallen M.J."/>
        </authorList>
    </citation>
    <scope>NUCLEOTIDE SEQUENCE</scope>
    <source>
        <strain evidence="11">ChiW13-3771</strain>
    </source>
</reference>
<evidence type="ECO:0000256" key="2">
    <source>
        <dbReference type="ARBA" id="ARBA00009749"/>
    </source>
</evidence>
<dbReference type="InterPro" id="IPR038076">
    <property type="entry name" value="MgtE_N_sf"/>
</dbReference>
<dbReference type="InterPro" id="IPR006669">
    <property type="entry name" value="MgtE_transporter"/>
</dbReference>
<dbReference type="Gene3D" id="1.10.357.20">
    <property type="entry name" value="SLC41 divalent cation transporters, integral membrane domain"/>
    <property type="match status" value="1"/>
</dbReference>
<gene>
    <name evidence="11" type="primary">mgtE</name>
    <name evidence="11" type="ORF">IAC96_09620</name>
</gene>
<keyword evidence="7 9" id="KW-0472">Membrane</keyword>
<name>A0A9D1EEZ7_9FIRM</name>
<proteinExistence type="inferred from homology"/>
<evidence type="ECO:0000256" key="1">
    <source>
        <dbReference type="ARBA" id="ARBA00004141"/>
    </source>
</evidence>
<dbReference type="Pfam" id="PF01769">
    <property type="entry name" value="MgtE"/>
    <property type="match status" value="1"/>
</dbReference>
<dbReference type="InterPro" id="IPR000644">
    <property type="entry name" value="CBS_dom"/>
</dbReference>
<dbReference type="AlphaFoldDB" id="A0A9D1EEZ7"/>
<keyword evidence="5 9" id="KW-0460">Magnesium</keyword>
<dbReference type="InterPro" id="IPR036739">
    <property type="entry name" value="SLC41_membr_dom_sf"/>
</dbReference>
<dbReference type="SMART" id="SM00116">
    <property type="entry name" value="CBS"/>
    <property type="match status" value="2"/>
</dbReference>
<dbReference type="InterPro" id="IPR006667">
    <property type="entry name" value="SLC41_membr_dom"/>
</dbReference>
<dbReference type="Pfam" id="PF00571">
    <property type="entry name" value="CBS"/>
    <property type="match status" value="2"/>
</dbReference>
<dbReference type="PANTHER" id="PTHR43773">
    <property type="entry name" value="MAGNESIUM TRANSPORTER MGTE"/>
    <property type="match status" value="1"/>
</dbReference>
<evidence type="ECO:0000256" key="7">
    <source>
        <dbReference type="ARBA" id="ARBA00023136"/>
    </source>
</evidence>
<keyword evidence="9" id="KW-1003">Cell membrane</keyword>
<feature type="domain" description="CBS" evidence="10">
    <location>
        <begin position="199"/>
        <end position="255"/>
    </location>
</feature>
<keyword evidence="9" id="KW-0479">Metal-binding</keyword>
<dbReference type="GO" id="GO:0015095">
    <property type="term" value="F:magnesium ion transmembrane transporter activity"/>
    <property type="evidence" value="ECO:0007669"/>
    <property type="project" value="UniProtKB-UniRule"/>
</dbReference>
<keyword evidence="4 9" id="KW-0812">Transmembrane</keyword>
<comment type="similarity">
    <text evidence="2 9">Belongs to the SLC41A transporter family.</text>
</comment>
<feature type="transmembrane region" description="Helical" evidence="9">
    <location>
        <begin position="383"/>
        <end position="406"/>
    </location>
</feature>
<comment type="subcellular location">
    <subcellularLocation>
        <location evidence="9">Cell membrane</location>
        <topology evidence="9">Multi-pass membrane protein</topology>
    </subcellularLocation>
    <subcellularLocation>
        <location evidence="1">Membrane</location>
        <topology evidence="1">Multi-pass membrane protein</topology>
    </subcellularLocation>
</comment>
<evidence type="ECO:0000256" key="9">
    <source>
        <dbReference type="RuleBase" id="RU362011"/>
    </source>
</evidence>
<evidence type="ECO:0000313" key="11">
    <source>
        <dbReference type="EMBL" id="HIR89196.1"/>
    </source>
</evidence>
<evidence type="ECO:0000256" key="3">
    <source>
        <dbReference type="ARBA" id="ARBA00022448"/>
    </source>
</evidence>
<dbReference type="GO" id="GO:0005886">
    <property type="term" value="C:plasma membrane"/>
    <property type="evidence" value="ECO:0007669"/>
    <property type="project" value="UniProtKB-SubCell"/>
</dbReference>
<accession>A0A9D1EEZ7</accession>
<feature type="transmembrane region" description="Helical" evidence="9">
    <location>
        <begin position="357"/>
        <end position="377"/>
    </location>
</feature>
<dbReference type="PANTHER" id="PTHR43773:SF1">
    <property type="entry name" value="MAGNESIUM TRANSPORTER MGTE"/>
    <property type="match status" value="1"/>
</dbReference>
<dbReference type="Gene3D" id="1.25.60.10">
    <property type="entry name" value="MgtE N-terminal domain-like"/>
    <property type="match status" value="1"/>
</dbReference>
<organism evidence="11 12">
    <name type="scientific">Candidatus Fimimorpha faecalis</name>
    <dbReference type="NCBI Taxonomy" id="2840824"/>
    <lineage>
        <taxon>Bacteria</taxon>
        <taxon>Bacillati</taxon>
        <taxon>Bacillota</taxon>
        <taxon>Clostridia</taxon>
        <taxon>Eubacteriales</taxon>
        <taxon>Candidatus Fimimorpha</taxon>
    </lineage>
</organism>
<evidence type="ECO:0000256" key="6">
    <source>
        <dbReference type="ARBA" id="ARBA00022989"/>
    </source>
</evidence>
<dbReference type="SUPFAM" id="SSF158791">
    <property type="entry name" value="MgtE N-terminal domain-like"/>
    <property type="match status" value="1"/>
</dbReference>
<dbReference type="Gene3D" id="3.10.580.10">
    <property type="entry name" value="CBS-domain"/>
    <property type="match status" value="1"/>
</dbReference>
<reference evidence="11" key="1">
    <citation type="submission" date="2020-10" db="EMBL/GenBank/DDBJ databases">
        <authorList>
            <person name="Gilroy R."/>
        </authorList>
    </citation>
    <scope>NUCLEOTIDE SEQUENCE</scope>
    <source>
        <strain evidence="11">ChiW13-3771</strain>
    </source>
</reference>
<comment type="caution">
    <text evidence="11">The sequence shown here is derived from an EMBL/GenBank/DDBJ whole genome shotgun (WGS) entry which is preliminary data.</text>
</comment>
<feature type="transmembrane region" description="Helical" evidence="9">
    <location>
        <begin position="418"/>
        <end position="440"/>
    </location>
</feature>
<protein>
    <recommendedName>
        <fullName evidence="9">Magnesium transporter MgtE</fullName>
    </recommendedName>
</protein>
<dbReference type="NCBIfam" id="TIGR00400">
    <property type="entry name" value="mgtE"/>
    <property type="match status" value="1"/>
</dbReference>
<dbReference type="InterPro" id="IPR006668">
    <property type="entry name" value="Mg_transptr_MgtE_intracell_dom"/>
</dbReference>